<organism evidence="1 2">
    <name type="scientific">Spiribacter salinus</name>
    <dbReference type="NCBI Taxonomy" id="1335746"/>
    <lineage>
        <taxon>Bacteria</taxon>
        <taxon>Pseudomonadati</taxon>
        <taxon>Pseudomonadota</taxon>
        <taxon>Gammaproteobacteria</taxon>
        <taxon>Chromatiales</taxon>
        <taxon>Ectothiorhodospiraceae</taxon>
        <taxon>Spiribacter</taxon>
    </lineage>
</organism>
<sequence length="136" mass="15402">MTARLDDARLVLARWGRWWRWKEQQRSGYAPVSPSYQLMELARLGCMVQGGKSPQPMSDDIAVPDWVADIDAMVTALPPRQQAIVTQFYVRSHNLPRRKVRARSLVLGEERVAAMMASGIRSGTAQIWTHARAADR</sequence>
<name>A0A540V7J3_9GAMM</name>
<proteinExistence type="predicted"/>
<comment type="caution">
    <text evidence="1">The sequence shown here is derived from an EMBL/GenBank/DDBJ whole genome shotgun (WGS) entry which is preliminary data.</text>
</comment>
<reference evidence="1 2" key="1">
    <citation type="submission" date="2019-06" db="EMBL/GenBank/DDBJ databases">
        <title>Metagenome assembled Genome of Spiribacter salinus SL48-SHIP from the microbial mat of Salt Lake 48 (Novosibirsk region, Russia).</title>
        <authorList>
            <person name="Shipova A."/>
            <person name="Rozanov A.S."/>
            <person name="Bryanskaya A.V."/>
            <person name="Peltek S.E."/>
        </authorList>
    </citation>
    <scope>NUCLEOTIDE SEQUENCE [LARGE SCALE GENOMIC DNA]</scope>
    <source>
        <strain evidence="1">SL48-SHIP-2</strain>
    </source>
</reference>
<dbReference type="EMBL" id="VIFK01000588">
    <property type="protein sequence ID" value="TQE92726.1"/>
    <property type="molecule type" value="Genomic_DNA"/>
</dbReference>
<dbReference type="AlphaFoldDB" id="A0A540V7J3"/>
<accession>A0A540V7J3</accession>
<gene>
    <name evidence="1" type="ORF">FKY71_19300</name>
</gene>
<evidence type="ECO:0000313" key="2">
    <source>
        <dbReference type="Proteomes" id="UP000315400"/>
    </source>
</evidence>
<evidence type="ECO:0000313" key="1">
    <source>
        <dbReference type="EMBL" id="TQE92726.1"/>
    </source>
</evidence>
<evidence type="ECO:0008006" key="3">
    <source>
        <dbReference type="Google" id="ProtNLM"/>
    </source>
</evidence>
<dbReference type="Proteomes" id="UP000315400">
    <property type="component" value="Unassembled WGS sequence"/>
</dbReference>
<protein>
    <recommendedName>
        <fullName evidence="3">Antitermination protein Q</fullName>
    </recommendedName>
</protein>